<evidence type="ECO:0000313" key="5">
    <source>
        <dbReference type="Proteomes" id="UP000557344"/>
    </source>
</evidence>
<dbReference type="InterPro" id="IPR003390">
    <property type="entry name" value="DNA_integrity_scan_DisA_N"/>
</dbReference>
<comment type="caution">
    <text evidence="2">The sequence shown here is derived from an EMBL/GenBank/DDBJ whole genome shotgun (WGS) entry which is preliminary data.</text>
</comment>
<evidence type="ECO:0000313" key="2">
    <source>
        <dbReference type="EMBL" id="MBB4478965.1"/>
    </source>
</evidence>
<protein>
    <recommendedName>
        <fullName evidence="1">DAC domain-containing protein</fullName>
    </recommendedName>
</protein>
<organism evidence="2 5">
    <name type="scientific">Rhizobium etli</name>
    <dbReference type="NCBI Taxonomy" id="29449"/>
    <lineage>
        <taxon>Bacteria</taxon>
        <taxon>Pseudomonadati</taxon>
        <taxon>Pseudomonadota</taxon>
        <taxon>Alphaproteobacteria</taxon>
        <taxon>Hyphomicrobiales</taxon>
        <taxon>Rhizobiaceae</taxon>
        <taxon>Rhizobium/Agrobacterium group</taxon>
        <taxon>Rhizobium</taxon>
    </lineage>
</organism>
<reference evidence="4 5" key="1">
    <citation type="submission" date="2020-08" db="EMBL/GenBank/DDBJ databases">
        <title>Genomic Encyclopedia of Type Strains, Phase IV (KMG-V): Genome sequencing to study the core and pangenomes of soil and plant-associated prokaryotes.</title>
        <authorList>
            <person name="Whitman W."/>
        </authorList>
    </citation>
    <scope>NUCLEOTIDE SEQUENCE [LARGE SCALE GENOMIC DNA]</scope>
    <source>
        <strain evidence="2 5">SEMIA 471</strain>
        <strain evidence="3 4">SEMIA 489</strain>
    </source>
</reference>
<sequence length="572" mass="64226">MEQYTINLFMWGYQSHFRFSLEYLAKRVFELIGADIEPKALLVGLRRPEISIGHPVCIEPEDGEWPLALFDRITDEVNEAIPNHPMQRVYYGDETAMREKPDNIRHLTIAAQVQRRLDVEGRKQGRRTFCGTPYCVGDYDVLCALQVPEHLFRQHPTFEAIWNRESCEASLVHSCISQILEEGRRGLMRPDPGRQIGDDAMRSAPEVVRRAGASFMRTPFIEGRYANCDMFDAINAISQTQYEGEAGAGRLVFAAADDPNLSFVLKFDRPAALTQTRWARKLLQMATSEAALIADYNSIVGLGDLSDVSAPPFSVDFLGHDQWDLRRGEQVLMRCRFGEARLPQETIGKERFIDNMRRVFDSIDDAAIGRFRTVLDILAQLRHGGSLVIASDAASEAKRLERQGTVISPTPLSRALIERATLIDGTILADKNGVCHAIGVILDGPASVESTPSRGSRYNSAVRYVAAASVPRMAFVISEDRTLDVVPLLRPSVERSKIEQAVAGIASATKPTYYKFRAFLDDHRFYLNEEQCLTVNEALDRIEAEPTEMGKITIVTPRFKPHPAFNESYLKN</sequence>
<dbReference type="InterPro" id="IPR048554">
    <property type="entry name" value="DACNG"/>
</dbReference>
<dbReference type="InterPro" id="IPR048555">
    <property type="entry name" value="DACNH"/>
</dbReference>
<evidence type="ECO:0000313" key="4">
    <source>
        <dbReference type="Proteomes" id="UP000523431"/>
    </source>
</evidence>
<dbReference type="InterPro" id="IPR036888">
    <property type="entry name" value="DNA_integrity_DisA_N_sf"/>
</dbReference>
<dbReference type="EMBL" id="JACIHU010000002">
    <property type="protein sequence ID" value="MBB4478965.1"/>
    <property type="molecule type" value="Genomic_DNA"/>
</dbReference>
<evidence type="ECO:0000259" key="1">
    <source>
        <dbReference type="PROSITE" id="PS51794"/>
    </source>
</evidence>
<accession>A0A7W6V792</accession>
<dbReference type="Pfam" id="PF21750">
    <property type="entry name" value="DACNH"/>
    <property type="match status" value="1"/>
</dbReference>
<proteinExistence type="predicted"/>
<dbReference type="Proteomes" id="UP000523431">
    <property type="component" value="Unassembled WGS sequence"/>
</dbReference>
<dbReference type="PROSITE" id="PS51794">
    <property type="entry name" value="DAC"/>
    <property type="match status" value="1"/>
</dbReference>
<dbReference type="RefSeq" id="WP_183839324.1">
    <property type="nucleotide sequence ID" value="NZ_JACIHU010000002.1"/>
</dbReference>
<evidence type="ECO:0000313" key="3">
    <source>
        <dbReference type="EMBL" id="MBB4534841.1"/>
    </source>
</evidence>
<dbReference type="Proteomes" id="UP000557344">
    <property type="component" value="Unassembled WGS sequence"/>
</dbReference>
<feature type="domain" description="DAC" evidence="1">
    <location>
        <begin position="353"/>
        <end position="500"/>
    </location>
</feature>
<name>A0A7W6V792_RHIET</name>
<dbReference type="AlphaFoldDB" id="A0A7W6V792"/>
<dbReference type="SUPFAM" id="SSF143597">
    <property type="entry name" value="YojJ-like"/>
    <property type="match status" value="1"/>
</dbReference>
<dbReference type="Pfam" id="PF21752">
    <property type="entry name" value="DACNG"/>
    <property type="match status" value="1"/>
</dbReference>
<gene>
    <name evidence="2" type="ORF">GGE46_001533</name>
    <name evidence="3" type="ORF">GGE57_001577</name>
</gene>
<dbReference type="EMBL" id="JACIID010000002">
    <property type="protein sequence ID" value="MBB4534841.1"/>
    <property type="molecule type" value="Genomic_DNA"/>
</dbReference>